<evidence type="ECO:0000256" key="1">
    <source>
        <dbReference type="ARBA" id="ARBA00004127"/>
    </source>
</evidence>
<feature type="transmembrane region" description="Helical" evidence="5">
    <location>
        <begin position="54"/>
        <end position="70"/>
    </location>
</feature>
<name>A0A931FIQ4_9ACTN</name>
<keyword evidence="4 5" id="KW-0472">Membrane</keyword>
<feature type="transmembrane region" description="Helical" evidence="5">
    <location>
        <begin position="14"/>
        <end position="33"/>
    </location>
</feature>
<dbReference type="AlphaFoldDB" id="A0A931FIQ4"/>
<evidence type="ECO:0000256" key="4">
    <source>
        <dbReference type="ARBA" id="ARBA00023136"/>
    </source>
</evidence>
<organism evidence="6 7">
    <name type="scientific">Streptacidiphilus fuscans</name>
    <dbReference type="NCBI Taxonomy" id="2789292"/>
    <lineage>
        <taxon>Bacteria</taxon>
        <taxon>Bacillati</taxon>
        <taxon>Actinomycetota</taxon>
        <taxon>Actinomycetes</taxon>
        <taxon>Kitasatosporales</taxon>
        <taxon>Streptomycetaceae</taxon>
        <taxon>Streptacidiphilus</taxon>
    </lineage>
</organism>
<evidence type="ECO:0000256" key="5">
    <source>
        <dbReference type="SAM" id="Phobius"/>
    </source>
</evidence>
<feature type="transmembrane region" description="Helical" evidence="5">
    <location>
        <begin position="82"/>
        <end position="105"/>
    </location>
</feature>
<evidence type="ECO:0000256" key="3">
    <source>
        <dbReference type="ARBA" id="ARBA00022989"/>
    </source>
</evidence>
<keyword evidence="3 5" id="KW-1133">Transmembrane helix</keyword>
<dbReference type="PANTHER" id="PTHR43847:SF1">
    <property type="entry name" value="BLL3993 PROTEIN"/>
    <property type="match status" value="1"/>
</dbReference>
<dbReference type="GO" id="GO:0012505">
    <property type="term" value="C:endomembrane system"/>
    <property type="evidence" value="ECO:0007669"/>
    <property type="project" value="UniProtKB-SubCell"/>
</dbReference>
<dbReference type="Proteomes" id="UP000657385">
    <property type="component" value="Unassembled WGS sequence"/>
</dbReference>
<evidence type="ECO:0000313" key="6">
    <source>
        <dbReference type="EMBL" id="MBF9073595.1"/>
    </source>
</evidence>
<comment type="caution">
    <text evidence="6">The sequence shown here is derived from an EMBL/GenBank/DDBJ whole genome shotgun (WGS) entry which is preliminary data.</text>
</comment>
<sequence>MDGTSSLHTVSQDVVWVCVYVFLAAWIIGAVYFGTRSNGGFRGWMRNARGTLPARVGLIAGVAVVQLATRGDHGGTWRHLQYWTPALAIVGMVLAVASTALLLWARWVLGTMWASVPLLQERHELRTGGPYGLVRHPIYTGLLGLVLGATLAGGFGAWVVALVVAVPWLLHRVTVEDGLMAGQFGDRYAEYRRQVPALVPRPRRR</sequence>
<proteinExistence type="predicted"/>
<feature type="transmembrane region" description="Helical" evidence="5">
    <location>
        <begin position="142"/>
        <end position="170"/>
    </location>
</feature>
<dbReference type="RefSeq" id="WP_196198438.1">
    <property type="nucleotide sequence ID" value="NZ_JADPRT010000024.1"/>
</dbReference>
<dbReference type="EMBL" id="JADPRT010000024">
    <property type="protein sequence ID" value="MBF9073595.1"/>
    <property type="molecule type" value="Genomic_DNA"/>
</dbReference>
<comment type="subcellular location">
    <subcellularLocation>
        <location evidence="1">Endomembrane system</location>
        <topology evidence="1">Multi-pass membrane protein</topology>
    </subcellularLocation>
</comment>
<keyword evidence="2 5" id="KW-0812">Transmembrane</keyword>
<evidence type="ECO:0000256" key="2">
    <source>
        <dbReference type="ARBA" id="ARBA00022692"/>
    </source>
</evidence>
<dbReference type="Pfam" id="PF04191">
    <property type="entry name" value="PEMT"/>
    <property type="match status" value="1"/>
</dbReference>
<accession>A0A931FIQ4</accession>
<dbReference type="InterPro" id="IPR052527">
    <property type="entry name" value="Metal_cation-efflux_comp"/>
</dbReference>
<protein>
    <submittedName>
        <fullName evidence="6">Isoprenylcysteine carboxylmethyltransferase family protein</fullName>
    </submittedName>
</protein>
<dbReference type="Gene3D" id="1.20.120.1630">
    <property type="match status" value="1"/>
</dbReference>
<dbReference type="PANTHER" id="PTHR43847">
    <property type="entry name" value="BLL3993 PROTEIN"/>
    <property type="match status" value="1"/>
</dbReference>
<keyword evidence="7" id="KW-1185">Reference proteome</keyword>
<dbReference type="InterPro" id="IPR007318">
    <property type="entry name" value="Phopholipid_MeTrfase"/>
</dbReference>
<gene>
    <name evidence="6" type="ORF">I2501_36840</name>
</gene>
<reference evidence="6" key="1">
    <citation type="submission" date="2020-11" db="EMBL/GenBank/DDBJ databases">
        <title>Isolation and identification of active actinomycetes.</title>
        <authorList>
            <person name="Yu B."/>
        </authorList>
    </citation>
    <scope>NUCLEOTIDE SEQUENCE</scope>
    <source>
        <strain evidence="6">NEAU-YB345</strain>
    </source>
</reference>
<evidence type="ECO:0000313" key="7">
    <source>
        <dbReference type="Proteomes" id="UP000657385"/>
    </source>
</evidence>